<gene>
    <name evidence="2" type="ORF">UFOPK2282_00358</name>
</gene>
<proteinExistence type="predicted"/>
<evidence type="ECO:0000259" key="1">
    <source>
        <dbReference type="Pfam" id="PF22691"/>
    </source>
</evidence>
<dbReference type="InterPro" id="IPR055140">
    <property type="entry name" value="Thiolase_C_2"/>
</dbReference>
<dbReference type="PIRSF" id="PIRSF000429">
    <property type="entry name" value="Ac-CoA_Ac_transf"/>
    <property type="match status" value="1"/>
</dbReference>
<name>A0A6J6LCN0_9ZZZZ</name>
<dbReference type="InterPro" id="IPR002155">
    <property type="entry name" value="Thiolase"/>
</dbReference>
<dbReference type="PANTHER" id="PTHR42870:SF1">
    <property type="entry name" value="NON-SPECIFIC LIPID-TRANSFER PROTEIN-LIKE 2"/>
    <property type="match status" value="1"/>
</dbReference>
<evidence type="ECO:0000313" key="2">
    <source>
        <dbReference type="EMBL" id="CAB4658055.1"/>
    </source>
</evidence>
<sequence>MAKKNRVAIVGVGYSDVSRGSGLTLDKLTAQSSVAAMNDAGIKPTDIDGVVVHSFPHQFVSSTHTAAMLGIPDVAFYSGNVDGAAYSVAAMHAIAAIASGSAETVLTLRTVHKAGAAGGAAMLGPQRGIPGNMQFGMPYGSFTGSHWAGMYMQRHMAMYGSTEEDFGAFAIAQRKFAVANPTESFFHEELTMDDYLNSRYIAKPLHLLDCDYPVDSSSALIFTTEERARDMKQKPVFFDSWANGTTAEADFSLVRDMTHSSPWMASKRMWSRTDIKPSDVDTAGLYDGFSFIAMQWLEALGFCGEGESGAFVRSGATSATGSLPTNTDGGACNVGRRHGANFFIEVTRQLRGTAGDRALPNKPEVGVVSNAVGGFAACALLTAE</sequence>
<dbReference type="SUPFAM" id="SSF53901">
    <property type="entry name" value="Thiolase-like"/>
    <property type="match status" value="2"/>
</dbReference>
<dbReference type="InterPro" id="IPR016039">
    <property type="entry name" value="Thiolase-like"/>
</dbReference>
<reference evidence="2" key="1">
    <citation type="submission" date="2020-05" db="EMBL/GenBank/DDBJ databases">
        <authorList>
            <person name="Chiriac C."/>
            <person name="Salcher M."/>
            <person name="Ghai R."/>
            <person name="Kavagutti S V."/>
        </authorList>
    </citation>
    <scope>NUCLEOTIDE SEQUENCE</scope>
</reference>
<dbReference type="Pfam" id="PF22691">
    <property type="entry name" value="Thiolase_C_1"/>
    <property type="match status" value="1"/>
</dbReference>
<organism evidence="2">
    <name type="scientific">freshwater metagenome</name>
    <dbReference type="NCBI Taxonomy" id="449393"/>
    <lineage>
        <taxon>unclassified sequences</taxon>
        <taxon>metagenomes</taxon>
        <taxon>ecological metagenomes</taxon>
    </lineage>
</organism>
<dbReference type="CDD" id="cd00829">
    <property type="entry name" value="SCP-x_thiolase"/>
    <property type="match status" value="1"/>
</dbReference>
<dbReference type="PANTHER" id="PTHR42870">
    <property type="entry name" value="ACETYL-COA C-ACETYLTRANSFERASE"/>
    <property type="match status" value="1"/>
</dbReference>
<accession>A0A6J6LCN0</accession>
<dbReference type="GO" id="GO:0016747">
    <property type="term" value="F:acyltransferase activity, transferring groups other than amino-acyl groups"/>
    <property type="evidence" value="ECO:0007669"/>
    <property type="project" value="InterPro"/>
</dbReference>
<dbReference type="Gene3D" id="3.40.47.10">
    <property type="match status" value="1"/>
</dbReference>
<feature type="domain" description="Thiolase C-terminal" evidence="1">
    <location>
        <begin position="250"/>
        <end position="376"/>
    </location>
</feature>
<dbReference type="AlphaFoldDB" id="A0A6J6LCN0"/>
<protein>
    <submittedName>
        <fullName evidence="2">Unannotated protein</fullName>
    </submittedName>
</protein>
<dbReference type="EMBL" id="CAEZWR010000027">
    <property type="protein sequence ID" value="CAB4658055.1"/>
    <property type="molecule type" value="Genomic_DNA"/>
</dbReference>